<feature type="non-terminal residue" evidence="3">
    <location>
        <position position="1"/>
    </location>
</feature>
<name>A0A8S2ZCH8_9BILA</name>
<organism evidence="3 4">
    <name type="scientific">Rotaria magnacalcarata</name>
    <dbReference type="NCBI Taxonomy" id="392030"/>
    <lineage>
        <taxon>Eukaryota</taxon>
        <taxon>Metazoa</taxon>
        <taxon>Spiralia</taxon>
        <taxon>Gnathifera</taxon>
        <taxon>Rotifera</taxon>
        <taxon>Eurotatoria</taxon>
        <taxon>Bdelloidea</taxon>
        <taxon>Philodinida</taxon>
        <taxon>Philodinidae</taxon>
        <taxon>Rotaria</taxon>
    </lineage>
</organism>
<dbReference type="EMBL" id="CAJOBI010109881">
    <property type="protein sequence ID" value="CAF4627743.1"/>
    <property type="molecule type" value="Genomic_DNA"/>
</dbReference>
<proteinExistence type="predicted"/>
<dbReference type="InterPro" id="IPR042302">
    <property type="entry name" value="E1_FCCH_sf"/>
</dbReference>
<gene>
    <name evidence="2" type="ORF">SMN809_LOCUS39149</name>
    <name evidence="3" type="ORF">SMN809_LOCUS40169</name>
</gene>
<sequence length="52" mass="5823">HGVKGMTEVNEREFKISVPSPYTFTIGDTRNYGVYEGGGTVTEVKKPERVNF</sequence>
<dbReference type="Gene3D" id="2.40.30.180">
    <property type="entry name" value="Ubiquitin-activating enzyme E1, FCCH domain"/>
    <property type="match status" value="1"/>
</dbReference>
<feature type="domain" description="Ubiquitin-activating enzyme E1 FCCH" evidence="1">
    <location>
        <begin position="2"/>
        <end position="45"/>
    </location>
</feature>
<dbReference type="Proteomes" id="UP000676336">
    <property type="component" value="Unassembled WGS sequence"/>
</dbReference>
<evidence type="ECO:0000259" key="1">
    <source>
        <dbReference type="Pfam" id="PF16190"/>
    </source>
</evidence>
<dbReference type="AlphaFoldDB" id="A0A8S2ZCH8"/>
<protein>
    <recommendedName>
        <fullName evidence="1">Ubiquitin-activating enzyme E1 FCCH domain-containing protein</fullName>
    </recommendedName>
</protein>
<accession>A0A8S2ZCH8</accession>
<comment type="caution">
    <text evidence="3">The sequence shown here is derived from an EMBL/GenBank/DDBJ whole genome shotgun (WGS) entry which is preliminary data.</text>
</comment>
<dbReference type="Pfam" id="PF16190">
    <property type="entry name" value="E1_FCCH"/>
    <property type="match status" value="1"/>
</dbReference>
<evidence type="ECO:0000313" key="2">
    <source>
        <dbReference type="EMBL" id="CAF4602557.1"/>
    </source>
</evidence>
<evidence type="ECO:0000313" key="4">
    <source>
        <dbReference type="Proteomes" id="UP000676336"/>
    </source>
</evidence>
<dbReference type="EMBL" id="CAJOBI010104354">
    <property type="protein sequence ID" value="CAF4602557.1"/>
    <property type="molecule type" value="Genomic_DNA"/>
</dbReference>
<dbReference type="InterPro" id="IPR032418">
    <property type="entry name" value="E1_FCCH"/>
</dbReference>
<reference evidence="3" key="1">
    <citation type="submission" date="2021-02" db="EMBL/GenBank/DDBJ databases">
        <authorList>
            <person name="Nowell W R."/>
        </authorList>
    </citation>
    <scope>NUCLEOTIDE SEQUENCE</scope>
</reference>
<feature type="non-terminal residue" evidence="3">
    <location>
        <position position="52"/>
    </location>
</feature>
<evidence type="ECO:0000313" key="3">
    <source>
        <dbReference type="EMBL" id="CAF4627743.1"/>
    </source>
</evidence>